<dbReference type="Gene3D" id="3.40.50.720">
    <property type="entry name" value="NAD(P)-binding Rossmann-like Domain"/>
    <property type="match status" value="1"/>
</dbReference>
<dbReference type="InterPro" id="IPR036291">
    <property type="entry name" value="NAD(P)-bd_dom_sf"/>
</dbReference>
<name>A0ABT2ZDT2_9RHOB</name>
<keyword evidence="2" id="KW-0560">Oxidoreductase</keyword>
<feature type="domain" description="GFO/IDH/MocA-like oxidoreductase" evidence="4">
    <location>
        <begin position="127"/>
        <end position="259"/>
    </location>
</feature>
<evidence type="ECO:0000313" key="6">
    <source>
        <dbReference type="Proteomes" id="UP001652542"/>
    </source>
</evidence>
<keyword evidence="6" id="KW-1185">Reference proteome</keyword>
<dbReference type="PANTHER" id="PTHR43708">
    <property type="entry name" value="CONSERVED EXPRESSED OXIDOREDUCTASE (EUROFUNG)"/>
    <property type="match status" value="1"/>
</dbReference>
<accession>A0ABT2ZDT2</accession>
<evidence type="ECO:0000313" key="5">
    <source>
        <dbReference type="EMBL" id="MCV2868906.1"/>
    </source>
</evidence>
<dbReference type="EMBL" id="JAOWKY010000002">
    <property type="protein sequence ID" value="MCV2868906.1"/>
    <property type="molecule type" value="Genomic_DNA"/>
</dbReference>
<dbReference type="RefSeq" id="WP_263734567.1">
    <property type="nucleotide sequence ID" value="NZ_JAOWKY010000002.1"/>
</dbReference>
<dbReference type="SUPFAM" id="SSF51735">
    <property type="entry name" value="NAD(P)-binding Rossmann-fold domains"/>
    <property type="match status" value="1"/>
</dbReference>
<evidence type="ECO:0000259" key="3">
    <source>
        <dbReference type="Pfam" id="PF01408"/>
    </source>
</evidence>
<dbReference type="InterPro" id="IPR000683">
    <property type="entry name" value="Gfo/Idh/MocA-like_OxRdtase_N"/>
</dbReference>
<dbReference type="InterPro" id="IPR055170">
    <property type="entry name" value="GFO_IDH_MocA-like_dom"/>
</dbReference>
<dbReference type="Pfam" id="PF22725">
    <property type="entry name" value="GFO_IDH_MocA_C3"/>
    <property type="match status" value="1"/>
</dbReference>
<comment type="similarity">
    <text evidence="1">Belongs to the Gfo/Idh/MocA family.</text>
</comment>
<dbReference type="PANTHER" id="PTHR43708:SF5">
    <property type="entry name" value="CONSERVED EXPRESSED OXIDOREDUCTASE (EUROFUNG)-RELATED"/>
    <property type="match status" value="1"/>
</dbReference>
<sequence length="375" mass="41304">MAIVGTGYVADLYMRSRDLHPDIQVAGAFDIRQDRLAAFCNYWNLTPFASLSDLLRALPKGGIVLNLTNPAAHHDVTRACLEADHHVYSEKPLAMELGQARELVDLARRTGKLLGGAPCSHLSEAAQTLATATRTGTCGPVRLVYAELDDGFIPQAPHQKWLSESGAPWPYENEMQTGCTLEHAGYVLTWLVAMFGSIHSITAFSAATVDKGLEPECRVPDTSIGILKFRSGPIVRLTCTIVAPHDHRVLLTGDRGTLEVRDTWDNNAKVHFRRRFVVRRRLLESPIPRRLRLAQGPAGRRAKRRGAASMDFLLGPEEMFRHLSQGGVNRCADQMALHVTEAALHLQNAGEASETYLMQTACDPVPAMEWAGSLR</sequence>
<evidence type="ECO:0000259" key="4">
    <source>
        <dbReference type="Pfam" id="PF22725"/>
    </source>
</evidence>
<dbReference type="SUPFAM" id="SSF55347">
    <property type="entry name" value="Glyceraldehyde-3-phosphate dehydrogenase-like, C-terminal domain"/>
    <property type="match status" value="1"/>
</dbReference>
<proteinExistence type="inferred from homology"/>
<dbReference type="Gene3D" id="3.30.360.10">
    <property type="entry name" value="Dihydrodipicolinate Reductase, domain 2"/>
    <property type="match status" value="1"/>
</dbReference>
<dbReference type="Pfam" id="PF01408">
    <property type="entry name" value="GFO_IDH_MocA"/>
    <property type="match status" value="1"/>
</dbReference>
<evidence type="ECO:0000256" key="2">
    <source>
        <dbReference type="ARBA" id="ARBA00023002"/>
    </source>
</evidence>
<evidence type="ECO:0000256" key="1">
    <source>
        <dbReference type="ARBA" id="ARBA00010928"/>
    </source>
</evidence>
<reference evidence="5 6" key="1">
    <citation type="submission" date="2022-10" db="EMBL/GenBank/DDBJ databases">
        <title>Defluviimonas sp. nov., isolated from ocean surface water.</title>
        <authorList>
            <person name="He W."/>
            <person name="Wang L."/>
            <person name="Zhang D.-F."/>
        </authorList>
    </citation>
    <scope>NUCLEOTIDE SEQUENCE [LARGE SCALE GENOMIC DNA]</scope>
    <source>
        <strain evidence="5 6">WL0002</strain>
    </source>
</reference>
<dbReference type="InterPro" id="IPR051317">
    <property type="entry name" value="Gfo/Idh/MocA_oxidoreduct"/>
</dbReference>
<comment type="caution">
    <text evidence="5">The sequence shown here is derived from an EMBL/GenBank/DDBJ whole genome shotgun (WGS) entry which is preliminary data.</text>
</comment>
<organism evidence="5 6">
    <name type="scientific">Albidovulum marisflavi</name>
    <dbReference type="NCBI Taxonomy" id="2984159"/>
    <lineage>
        <taxon>Bacteria</taxon>
        <taxon>Pseudomonadati</taxon>
        <taxon>Pseudomonadota</taxon>
        <taxon>Alphaproteobacteria</taxon>
        <taxon>Rhodobacterales</taxon>
        <taxon>Paracoccaceae</taxon>
        <taxon>Albidovulum</taxon>
    </lineage>
</organism>
<feature type="domain" description="Gfo/Idh/MocA-like oxidoreductase N-terminal" evidence="3">
    <location>
        <begin position="2"/>
        <end position="114"/>
    </location>
</feature>
<dbReference type="Proteomes" id="UP001652542">
    <property type="component" value="Unassembled WGS sequence"/>
</dbReference>
<gene>
    <name evidence="5" type="ORF">OEW28_09720</name>
</gene>
<protein>
    <submittedName>
        <fullName evidence="5">Gfo/Idh/MocA family oxidoreductase</fullName>
    </submittedName>
</protein>